<accession>A0A059F987</accession>
<dbReference type="RefSeq" id="WP_011647732.1">
    <property type="nucleotide sequence ID" value="NZ_ARYI01000020.1"/>
</dbReference>
<dbReference type="OrthoDB" id="7619023at2"/>
<sequence>MFLLNWFLFGWHTWYGESGQAYRFKITLTRKGITEGSGVYIFVRRRFAFFLFPLYIGKATNLKSRLYGHERWWEAWWNRGATERHVLIVRGGSDRARVEEDLIRRYQPKMNNILVPRGEHDAPRHAHLRKAWRWRRWWAEFFAGFFSFGRQRRNAR</sequence>
<protein>
    <submittedName>
        <fullName evidence="2">GIY-YIG domain-containing protein</fullName>
    </submittedName>
</protein>
<comment type="caution">
    <text evidence="2">The sequence shown here is derived from an EMBL/GenBank/DDBJ whole genome shotgun (WGS) entry which is preliminary data.</text>
</comment>
<evidence type="ECO:0000313" key="3">
    <source>
        <dbReference type="Proteomes" id="UP000025061"/>
    </source>
</evidence>
<dbReference type="Proteomes" id="UP000025061">
    <property type="component" value="Unassembled WGS sequence"/>
</dbReference>
<dbReference type="PATRIC" id="fig|1280951.3.peg.3316"/>
<organism evidence="2 3">
    <name type="scientific">Hyphomonas hirschiana VP5</name>
    <dbReference type="NCBI Taxonomy" id="1280951"/>
    <lineage>
        <taxon>Bacteria</taxon>
        <taxon>Pseudomonadati</taxon>
        <taxon>Pseudomonadota</taxon>
        <taxon>Alphaproteobacteria</taxon>
        <taxon>Hyphomonadales</taxon>
        <taxon>Hyphomonadaceae</taxon>
        <taxon>Hyphomonas</taxon>
    </lineage>
</organism>
<feature type="domain" description="GIY-YIG" evidence="1">
    <location>
        <begin position="35"/>
        <end position="112"/>
    </location>
</feature>
<dbReference type="Gene3D" id="3.40.1440.10">
    <property type="entry name" value="GIY-YIG endonuclease"/>
    <property type="match status" value="1"/>
</dbReference>
<gene>
    <name evidence="2" type="ORF">HHI_16457</name>
</gene>
<dbReference type="AlphaFoldDB" id="A0A059F987"/>
<evidence type="ECO:0000313" key="2">
    <source>
        <dbReference type="EMBL" id="KCZ87093.1"/>
    </source>
</evidence>
<dbReference type="EMBL" id="ARYI01000020">
    <property type="protein sequence ID" value="KCZ87093.1"/>
    <property type="molecule type" value="Genomic_DNA"/>
</dbReference>
<dbReference type="InterPro" id="IPR035901">
    <property type="entry name" value="GIY-YIG_endonuc_sf"/>
</dbReference>
<dbReference type="SUPFAM" id="SSF82771">
    <property type="entry name" value="GIY-YIG endonuclease"/>
    <property type="match status" value="1"/>
</dbReference>
<proteinExistence type="predicted"/>
<name>A0A059F987_9PROT</name>
<reference evidence="2 3" key="1">
    <citation type="submission" date="2013-04" db="EMBL/GenBank/DDBJ databases">
        <title>Hyphomonas hirschiana VP5 Genome Sequencing.</title>
        <authorList>
            <person name="Lai Q."/>
            <person name="Shao Z."/>
        </authorList>
    </citation>
    <scope>NUCLEOTIDE SEQUENCE [LARGE SCALE GENOMIC DNA]</scope>
    <source>
        <strain evidence="2 3">VP5</strain>
    </source>
</reference>
<dbReference type="InterPro" id="IPR000305">
    <property type="entry name" value="GIY-YIG_endonuc"/>
</dbReference>
<dbReference type="PROSITE" id="PS50164">
    <property type="entry name" value="GIY_YIG"/>
    <property type="match status" value="1"/>
</dbReference>
<evidence type="ECO:0000259" key="1">
    <source>
        <dbReference type="PROSITE" id="PS50164"/>
    </source>
</evidence>
<keyword evidence="3" id="KW-1185">Reference proteome</keyword>